<feature type="region of interest" description="Disordered" evidence="1">
    <location>
        <begin position="198"/>
        <end position="290"/>
    </location>
</feature>
<gene>
    <name evidence="2" type="ORF">K2173_014978</name>
</gene>
<evidence type="ECO:0000313" key="2">
    <source>
        <dbReference type="EMBL" id="KAJ8770365.1"/>
    </source>
</evidence>
<feature type="compositionally biased region" description="Polar residues" evidence="1">
    <location>
        <begin position="248"/>
        <end position="257"/>
    </location>
</feature>
<evidence type="ECO:0000313" key="3">
    <source>
        <dbReference type="Proteomes" id="UP001159364"/>
    </source>
</evidence>
<proteinExistence type="predicted"/>
<organism evidence="2 3">
    <name type="scientific">Erythroxylum novogranatense</name>
    <dbReference type="NCBI Taxonomy" id="1862640"/>
    <lineage>
        <taxon>Eukaryota</taxon>
        <taxon>Viridiplantae</taxon>
        <taxon>Streptophyta</taxon>
        <taxon>Embryophyta</taxon>
        <taxon>Tracheophyta</taxon>
        <taxon>Spermatophyta</taxon>
        <taxon>Magnoliopsida</taxon>
        <taxon>eudicotyledons</taxon>
        <taxon>Gunneridae</taxon>
        <taxon>Pentapetalae</taxon>
        <taxon>rosids</taxon>
        <taxon>fabids</taxon>
        <taxon>Malpighiales</taxon>
        <taxon>Erythroxylaceae</taxon>
        <taxon>Erythroxylum</taxon>
    </lineage>
</organism>
<feature type="compositionally biased region" description="Basic and acidic residues" evidence="1">
    <location>
        <begin position="260"/>
        <end position="272"/>
    </location>
</feature>
<evidence type="ECO:0000256" key="1">
    <source>
        <dbReference type="SAM" id="MobiDB-lite"/>
    </source>
</evidence>
<dbReference type="EMBL" id="JAIWQS010000003">
    <property type="protein sequence ID" value="KAJ8770365.1"/>
    <property type="molecule type" value="Genomic_DNA"/>
</dbReference>
<feature type="region of interest" description="Disordered" evidence="1">
    <location>
        <begin position="1"/>
        <end position="22"/>
    </location>
</feature>
<dbReference type="AlphaFoldDB" id="A0AAV8TTS1"/>
<comment type="caution">
    <text evidence="2">The sequence shown here is derived from an EMBL/GenBank/DDBJ whole genome shotgun (WGS) entry which is preliminary data.</text>
</comment>
<keyword evidence="3" id="KW-1185">Reference proteome</keyword>
<reference evidence="2 3" key="1">
    <citation type="submission" date="2021-09" db="EMBL/GenBank/DDBJ databases">
        <title>Genomic insights and catalytic innovation underlie evolution of tropane alkaloids biosynthesis.</title>
        <authorList>
            <person name="Wang Y.-J."/>
            <person name="Tian T."/>
            <person name="Huang J.-P."/>
            <person name="Huang S.-X."/>
        </authorList>
    </citation>
    <scope>NUCLEOTIDE SEQUENCE [LARGE SCALE GENOMIC DNA]</scope>
    <source>
        <strain evidence="2">KIB-2018</strain>
        <tissue evidence="2">Leaf</tissue>
    </source>
</reference>
<protein>
    <submittedName>
        <fullName evidence="2">Uncharacterized protein</fullName>
    </submittedName>
</protein>
<accession>A0AAV8TTS1</accession>
<dbReference type="Proteomes" id="UP001159364">
    <property type="component" value="Linkage Group LG03"/>
</dbReference>
<name>A0AAV8TTS1_9ROSI</name>
<feature type="compositionally biased region" description="Basic and acidic residues" evidence="1">
    <location>
        <begin position="215"/>
        <end position="227"/>
    </location>
</feature>
<feature type="compositionally biased region" description="Acidic residues" evidence="1">
    <location>
        <begin position="273"/>
        <end position="282"/>
    </location>
</feature>
<sequence>MSLLTKEQQESEIELSNPPSGSSIVLMEEEGGLPLPPLEDFDTIFATQTPMDISKVKVQRKWLYLYPFLDFGKASQTSINKKMWFLLKNLMVPKFFDDMDEDGNFQSNTLIVNEYENGRRSRNIREANMECTGRIRQPGKPDSLEISKLSRNSELSSPEMEKLKHKKIELKIKFRTEFSENPKQKGKTLNVGMVQTTGESCRKKKHSEGNAEADNATKRQCSEEHVVIVRPQISNLSSYKQERDRPQNQDSKQSINNEVDLDKGDEKKKEEVVQDMDLDEDEQKSNMNTDMKLKIKFGQLMDKEEEKL</sequence>